<feature type="domain" description="Glyoxalase-like" evidence="1">
    <location>
        <begin position="15"/>
        <end position="107"/>
    </location>
</feature>
<dbReference type="Pfam" id="PF18029">
    <property type="entry name" value="Glyoxalase_6"/>
    <property type="match status" value="2"/>
</dbReference>
<protein>
    <recommendedName>
        <fullName evidence="1">Glyoxalase-like domain-containing protein</fullName>
    </recommendedName>
</protein>
<organism evidence="2 3">
    <name type="scientific">Ornithinimicrobium humiphilum</name>
    <dbReference type="NCBI Taxonomy" id="125288"/>
    <lineage>
        <taxon>Bacteria</taxon>
        <taxon>Bacillati</taxon>
        <taxon>Actinomycetota</taxon>
        <taxon>Actinomycetes</taxon>
        <taxon>Micrococcales</taxon>
        <taxon>Ornithinimicrobiaceae</taxon>
        <taxon>Ornithinimicrobium</taxon>
    </lineage>
</organism>
<dbReference type="OrthoDB" id="3286168at2"/>
<evidence type="ECO:0000259" key="1">
    <source>
        <dbReference type="Pfam" id="PF18029"/>
    </source>
</evidence>
<dbReference type="Proteomes" id="UP000315133">
    <property type="component" value="Unassembled WGS sequence"/>
</dbReference>
<dbReference type="PANTHER" id="PTHR35908:SF1">
    <property type="entry name" value="CONSERVED PROTEIN"/>
    <property type="match status" value="1"/>
</dbReference>
<dbReference type="SUPFAM" id="SSF54593">
    <property type="entry name" value="Glyoxalase/Bleomycin resistance protein/Dihydroxybiphenyl dioxygenase"/>
    <property type="match status" value="2"/>
</dbReference>
<dbReference type="Gene3D" id="3.10.180.10">
    <property type="entry name" value="2,3-Dihydroxybiphenyl 1,2-Dioxygenase, domain 1"/>
    <property type="match status" value="2"/>
</dbReference>
<sequence length="250" mass="27209">MAWVHAVIDLPPELAATGARFWSSVLGWAPGPPWEGHPELRSLEPADGDPYVHLQQIGGPPRVHLDLDSPDPDRTVAAAVDAGATVVGRARRWVALRSPGGLPFCVVHGRDRVAPGPVTWPDGHRSRLVQVCVDAPADRHEAEKAFWQDLLPEGRWVSSPPSSEFDGKWHDDAGAPVQLLFQRLDEIGGPVRAHLDLGTDDRAAEVDRLVALGAEDVRPGRGWHVLRDPAGSEFCVTDNSPEQVARRLLD</sequence>
<name>A0A543KQ83_9MICO</name>
<feature type="domain" description="Glyoxalase-like" evidence="1">
    <location>
        <begin position="130"/>
        <end position="237"/>
    </location>
</feature>
<gene>
    <name evidence="2" type="ORF">FB476_2140</name>
</gene>
<dbReference type="InterPro" id="IPR041581">
    <property type="entry name" value="Glyoxalase_6"/>
</dbReference>
<dbReference type="RefSeq" id="WP_141818733.1">
    <property type="nucleotide sequence ID" value="NZ_BAAAIL010000002.1"/>
</dbReference>
<evidence type="ECO:0000313" key="3">
    <source>
        <dbReference type="Proteomes" id="UP000315133"/>
    </source>
</evidence>
<keyword evidence="3" id="KW-1185">Reference proteome</keyword>
<dbReference type="InterPro" id="IPR029068">
    <property type="entry name" value="Glyas_Bleomycin-R_OHBP_Dase"/>
</dbReference>
<dbReference type="EMBL" id="VFPU01000001">
    <property type="protein sequence ID" value="TQM97236.1"/>
    <property type="molecule type" value="Genomic_DNA"/>
</dbReference>
<accession>A0A543KQ83</accession>
<dbReference type="PANTHER" id="PTHR35908">
    <property type="entry name" value="HYPOTHETICAL FUSION PROTEIN"/>
    <property type="match status" value="1"/>
</dbReference>
<proteinExistence type="predicted"/>
<dbReference type="AlphaFoldDB" id="A0A543KQ83"/>
<evidence type="ECO:0000313" key="2">
    <source>
        <dbReference type="EMBL" id="TQM97236.1"/>
    </source>
</evidence>
<reference evidence="2 3" key="1">
    <citation type="submission" date="2019-06" db="EMBL/GenBank/DDBJ databases">
        <title>Sequencing the genomes of 1000 actinobacteria strains.</title>
        <authorList>
            <person name="Klenk H.-P."/>
        </authorList>
    </citation>
    <scope>NUCLEOTIDE SEQUENCE [LARGE SCALE GENOMIC DNA]</scope>
    <source>
        <strain evidence="2 3">DSM 12362</strain>
    </source>
</reference>
<comment type="caution">
    <text evidence="2">The sequence shown here is derived from an EMBL/GenBank/DDBJ whole genome shotgun (WGS) entry which is preliminary data.</text>
</comment>